<dbReference type="EMBL" id="FSRA01000001">
    <property type="protein sequence ID" value="SIO09396.1"/>
    <property type="molecule type" value="Genomic_DNA"/>
</dbReference>
<dbReference type="Pfam" id="PF16410">
    <property type="entry name" value="DUF5018"/>
    <property type="match status" value="1"/>
</dbReference>
<keyword evidence="3" id="KW-1185">Reference proteome</keyword>
<organism evidence="2 3">
    <name type="scientific">Chitinophaga niabensis</name>
    <dbReference type="NCBI Taxonomy" id="536979"/>
    <lineage>
        <taxon>Bacteria</taxon>
        <taxon>Pseudomonadati</taxon>
        <taxon>Bacteroidota</taxon>
        <taxon>Chitinophagia</taxon>
        <taxon>Chitinophagales</taxon>
        <taxon>Chitinophagaceae</taxon>
        <taxon>Chitinophaga</taxon>
    </lineage>
</organism>
<name>A0A1N6GPC5_9BACT</name>
<dbReference type="RefSeq" id="WP_074239908.1">
    <property type="nucleotide sequence ID" value="NZ_FSRA01000001.1"/>
</dbReference>
<gene>
    <name evidence="2" type="ORF">SAMN04488055_2892</name>
</gene>
<dbReference type="AlphaFoldDB" id="A0A1N6GPC5"/>
<evidence type="ECO:0000259" key="1">
    <source>
        <dbReference type="Pfam" id="PF16410"/>
    </source>
</evidence>
<proteinExistence type="predicted"/>
<dbReference type="PROSITE" id="PS51257">
    <property type="entry name" value="PROKAR_LIPOPROTEIN"/>
    <property type="match status" value="1"/>
</dbReference>
<protein>
    <recommendedName>
        <fullName evidence="1">DUF5018 domain-containing protein</fullName>
    </recommendedName>
</protein>
<sequence length="559" mass="60996">MKRISSFIIFTMAAGSLFTACRKADEIKRNPANTLSDIYATKDGNGRDRLFNPRYSNDTIYFDIPYYFPEDSDNEMDLTKIILRGSVPSDSYITPAIGVFTDLSKPYTLSIVSGTGAVKKYVVMAKKVGNLSLTNVKVKYTDAGGAAQELDGVLQPSGEILFYVLPGTVMNNTKVTYEINKHSTASIANDAAVDLSQPLPLVVTGKDGVTKTYTLKTAEPIKLAYGIGINRQLWAKAGSDFGFTANNEVSIAVSGDHLILVRRTNPSKFSVYNRFTAAYVQEMYNPFGSQLSFQMVEDTVGNLLAASWAPKNAKFILYKYKNALDGAPVKLIEWTNNNPAAITLDGGVGRRVNIYGNLDGNAVIMAPAGQSNIIFRWRVQNGAVVSQTPETLTYTGLANGAANFGFYAEAQPVSAGANADYFINYQQDIAFVNGATQARTIAFANEVANFGIFHMPTAYVRFNNANYLAIVKYVATYDLNRIHTCLFDVTNTSRLNTSSADPNYSTFNVFTSAEQNGTLNGNGTADICVGFSQNKERMQVYTLLTNGGIVAHEFTTYAK</sequence>
<dbReference type="InterPro" id="IPR032186">
    <property type="entry name" value="DUF5018"/>
</dbReference>
<dbReference type="OrthoDB" id="1094445at2"/>
<feature type="domain" description="DUF5018" evidence="1">
    <location>
        <begin position="56"/>
        <end position="357"/>
    </location>
</feature>
<evidence type="ECO:0000313" key="3">
    <source>
        <dbReference type="Proteomes" id="UP000185003"/>
    </source>
</evidence>
<accession>A0A1N6GPC5</accession>
<dbReference type="Gene3D" id="2.60.40.2340">
    <property type="match status" value="1"/>
</dbReference>
<dbReference type="Proteomes" id="UP000185003">
    <property type="component" value="Unassembled WGS sequence"/>
</dbReference>
<evidence type="ECO:0000313" key="2">
    <source>
        <dbReference type="EMBL" id="SIO09396.1"/>
    </source>
</evidence>
<dbReference type="STRING" id="536979.SAMN04488055_2892"/>
<reference evidence="3" key="1">
    <citation type="submission" date="2016-11" db="EMBL/GenBank/DDBJ databases">
        <authorList>
            <person name="Varghese N."/>
            <person name="Submissions S."/>
        </authorList>
    </citation>
    <scope>NUCLEOTIDE SEQUENCE [LARGE SCALE GENOMIC DNA]</scope>
    <source>
        <strain evidence="3">DSM 24787</strain>
    </source>
</reference>